<dbReference type="AlphaFoldDB" id="A0A941BLZ0"/>
<organism evidence="4 5">
    <name type="scientific">Ideonella alba</name>
    <dbReference type="NCBI Taxonomy" id="2824118"/>
    <lineage>
        <taxon>Bacteria</taxon>
        <taxon>Pseudomonadati</taxon>
        <taxon>Pseudomonadota</taxon>
        <taxon>Betaproteobacteria</taxon>
        <taxon>Burkholderiales</taxon>
        <taxon>Sphaerotilaceae</taxon>
        <taxon>Ideonella</taxon>
    </lineage>
</organism>
<evidence type="ECO:0000259" key="3">
    <source>
        <dbReference type="Pfam" id="PF01381"/>
    </source>
</evidence>
<dbReference type="InterPro" id="IPR013430">
    <property type="entry name" value="Toxin_antidote_HigA"/>
</dbReference>
<feature type="compositionally biased region" description="Basic and acidic residues" evidence="2">
    <location>
        <begin position="1"/>
        <end position="15"/>
    </location>
</feature>
<dbReference type="InterPro" id="IPR010982">
    <property type="entry name" value="Lambda_DNA-bd_dom_sf"/>
</dbReference>
<dbReference type="Pfam" id="PF01381">
    <property type="entry name" value="HTH_3"/>
    <property type="match status" value="1"/>
</dbReference>
<protein>
    <submittedName>
        <fullName evidence="4">HigA family addiction module antidote protein</fullName>
    </submittedName>
</protein>
<comment type="caution">
    <text evidence="4">The sequence shown here is derived from an EMBL/GenBank/DDBJ whole genome shotgun (WGS) entry which is preliminary data.</text>
</comment>
<sequence length="136" mass="14921">MGPQDASRRPPEGERSAWGGPAPNLARRPEPVAAHPRTPPKGVPTRAPTHPGRFLEKQYLLPLGINQTRAALLLGVSRRRVNELVMGHRAMSPDTALRCAIAFGTSATFWLEMQAHWDCYQAWRAMRAPAAADAAH</sequence>
<dbReference type="SUPFAM" id="SSF47413">
    <property type="entry name" value="lambda repressor-like DNA-binding domains"/>
    <property type="match status" value="1"/>
</dbReference>
<gene>
    <name evidence="4" type="ORF">KAK03_14530</name>
</gene>
<proteinExistence type="predicted"/>
<evidence type="ECO:0000313" key="4">
    <source>
        <dbReference type="EMBL" id="MBQ0931699.1"/>
    </source>
</evidence>
<dbReference type="InterPro" id="IPR001387">
    <property type="entry name" value="Cro/C1-type_HTH"/>
</dbReference>
<dbReference type="EMBL" id="JAGQDD010000010">
    <property type="protein sequence ID" value="MBQ0931699.1"/>
    <property type="molecule type" value="Genomic_DNA"/>
</dbReference>
<evidence type="ECO:0000313" key="5">
    <source>
        <dbReference type="Proteomes" id="UP000676246"/>
    </source>
</evidence>
<dbReference type="CDD" id="cd00093">
    <property type="entry name" value="HTH_XRE"/>
    <property type="match status" value="1"/>
</dbReference>
<dbReference type="Proteomes" id="UP000676246">
    <property type="component" value="Unassembled WGS sequence"/>
</dbReference>
<dbReference type="GO" id="GO:0003677">
    <property type="term" value="F:DNA binding"/>
    <property type="evidence" value="ECO:0007669"/>
    <property type="project" value="UniProtKB-KW"/>
</dbReference>
<accession>A0A941BLZ0</accession>
<dbReference type="Gene3D" id="1.10.260.40">
    <property type="entry name" value="lambda repressor-like DNA-binding domains"/>
    <property type="match status" value="1"/>
</dbReference>
<feature type="domain" description="HTH cro/C1-type" evidence="3">
    <location>
        <begin position="57"/>
        <end position="109"/>
    </location>
</feature>
<keyword evidence="5" id="KW-1185">Reference proteome</keyword>
<reference evidence="4 5" key="1">
    <citation type="submission" date="2021-04" db="EMBL/GenBank/DDBJ databases">
        <title>The genome sequence of Ideonella sp. 3Y2.</title>
        <authorList>
            <person name="Liu Y."/>
        </authorList>
    </citation>
    <scope>NUCLEOTIDE SEQUENCE [LARGE SCALE GENOMIC DNA]</scope>
    <source>
        <strain evidence="4 5">3Y2</strain>
    </source>
</reference>
<dbReference type="NCBIfam" id="TIGR02607">
    <property type="entry name" value="antidote_HigA"/>
    <property type="match status" value="1"/>
</dbReference>
<dbReference type="PANTHER" id="PTHR36924">
    <property type="entry name" value="ANTITOXIN HIGA-1"/>
    <property type="match status" value="1"/>
</dbReference>
<evidence type="ECO:0000256" key="2">
    <source>
        <dbReference type="SAM" id="MobiDB-lite"/>
    </source>
</evidence>
<dbReference type="PANTHER" id="PTHR36924:SF1">
    <property type="entry name" value="ANTITOXIN HIGA-1"/>
    <property type="match status" value="1"/>
</dbReference>
<name>A0A941BLZ0_9BURK</name>
<feature type="region of interest" description="Disordered" evidence="2">
    <location>
        <begin position="1"/>
        <end position="51"/>
    </location>
</feature>
<evidence type="ECO:0000256" key="1">
    <source>
        <dbReference type="ARBA" id="ARBA00023125"/>
    </source>
</evidence>
<keyword evidence="1" id="KW-0238">DNA-binding</keyword>